<dbReference type="InterPro" id="IPR058245">
    <property type="entry name" value="NreC/VraR/RcsB-like_REC"/>
</dbReference>
<dbReference type="InterPro" id="IPR001789">
    <property type="entry name" value="Sig_transdc_resp-reg_receiver"/>
</dbReference>
<evidence type="ECO:0000256" key="1">
    <source>
        <dbReference type="ARBA" id="ARBA00022553"/>
    </source>
</evidence>
<dbReference type="InterPro" id="IPR000792">
    <property type="entry name" value="Tscrpt_reg_LuxR_C"/>
</dbReference>
<keyword evidence="9" id="KW-1185">Reference proteome</keyword>
<dbReference type="PANTHER" id="PTHR43214">
    <property type="entry name" value="TWO-COMPONENT RESPONSE REGULATOR"/>
    <property type="match status" value="1"/>
</dbReference>
<dbReference type="PRINTS" id="PR00038">
    <property type="entry name" value="HTHLUXR"/>
</dbReference>
<feature type="domain" description="HTH luxR-type" evidence="6">
    <location>
        <begin position="150"/>
        <end position="215"/>
    </location>
</feature>
<dbReference type="SMART" id="SM00448">
    <property type="entry name" value="REC"/>
    <property type="match status" value="1"/>
</dbReference>
<keyword evidence="2" id="KW-0805">Transcription regulation</keyword>
<dbReference type="PROSITE" id="PS50110">
    <property type="entry name" value="RESPONSE_REGULATORY"/>
    <property type="match status" value="1"/>
</dbReference>
<dbReference type="PROSITE" id="PS00622">
    <property type="entry name" value="HTH_LUXR_1"/>
    <property type="match status" value="1"/>
</dbReference>
<gene>
    <name evidence="8" type="ORF">QWY29_09740</name>
</gene>
<dbReference type="InterPro" id="IPR016032">
    <property type="entry name" value="Sig_transdc_resp-reg_C-effctor"/>
</dbReference>
<comment type="caution">
    <text evidence="8">The sequence shown here is derived from an EMBL/GenBank/DDBJ whole genome shotgun (WGS) entry which is preliminary data.</text>
</comment>
<dbReference type="Pfam" id="PF00196">
    <property type="entry name" value="GerE"/>
    <property type="match status" value="1"/>
</dbReference>
<evidence type="ECO:0000259" key="7">
    <source>
        <dbReference type="PROSITE" id="PS50110"/>
    </source>
</evidence>
<keyword evidence="4" id="KW-0804">Transcription</keyword>
<protein>
    <submittedName>
        <fullName evidence="8">Response regulator transcription factor</fullName>
    </submittedName>
</protein>
<sequence>MSEETTAPIRVYLLDDHEIVRRGIRELLESEGDIEVVGESGLAEEAARRIPALRPDVAILDGRLPDGSGIDVCREVRSRDASIKALILTSYDDDDALFAAIMAGAAGYLLKQVRGADLLETVRRVADGQSMLDPAVTAQVLDRLRSGPPTDEGRDRLTGQEQKILDLIAEGLTNRQIGERLFLAEKTVKNYVSSLLAKLGLESRTQAAIYATKHRRQE</sequence>
<evidence type="ECO:0000256" key="4">
    <source>
        <dbReference type="ARBA" id="ARBA00023163"/>
    </source>
</evidence>
<dbReference type="InterPro" id="IPR039420">
    <property type="entry name" value="WalR-like"/>
</dbReference>
<evidence type="ECO:0000313" key="8">
    <source>
        <dbReference type="EMBL" id="MDN4161629.1"/>
    </source>
</evidence>
<keyword evidence="3" id="KW-0238">DNA-binding</keyword>
<dbReference type="PROSITE" id="PS50043">
    <property type="entry name" value="HTH_LUXR_2"/>
    <property type="match status" value="1"/>
</dbReference>
<evidence type="ECO:0000256" key="2">
    <source>
        <dbReference type="ARBA" id="ARBA00023015"/>
    </source>
</evidence>
<dbReference type="InterPro" id="IPR011006">
    <property type="entry name" value="CheY-like_superfamily"/>
</dbReference>
<feature type="domain" description="Response regulatory" evidence="7">
    <location>
        <begin position="10"/>
        <end position="126"/>
    </location>
</feature>
<dbReference type="CDD" id="cd17535">
    <property type="entry name" value="REC_NarL-like"/>
    <property type="match status" value="1"/>
</dbReference>
<evidence type="ECO:0000256" key="3">
    <source>
        <dbReference type="ARBA" id="ARBA00023125"/>
    </source>
</evidence>
<evidence type="ECO:0000256" key="5">
    <source>
        <dbReference type="PROSITE-ProRule" id="PRU00169"/>
    </source>
</evidence>
<reference evidence="8" key="1">
    <citation type="submission" date="2023-06" db="EMBL/GenBank/DDBJ databases">
        <title>Draft genome sequence of Nocardioides sp. SOB72.</title>
        <authorList>
            <person name="Zhang G."/>
        </authorList>
    </citation>
    <scope>NUCLEOTIDE SEQUENCE</scope>
    <source>
        <strain evidence="8">SOB72</strain>
    </source>
</reference>
<accession>A0ABT8EU51</accession>
<dbReference type="Proteomes" id="UP001168537">
    <property type="component" value="Unassembled WGS sequence"/>
</dbReference>
<dbReference type="RefSeq" id="WP_300960529.1">
    <property type="nucleotide sequence ID" value="NZ_JAUHJR010000003.1"/>
</dbReference>
<name>A0ABT8EU51_9ACTN</name>
<dbReference type="SMART" id="SM00421">
    <property type="entry name" value="HTH_LUXR"/>
    <property type="match status" value="1"/>
</dbReference>
<dbReference type="Pfam" id="PF00072">
    <property type="entry name" value="Response_reg"/>
    <property type="match status" value="1"/>
</dbReference>
<feature type="modified residue" description="4-aspartylphosphate" evidence="5">
    <location>
        <position position="61"/>
    </location>
</feature>
<dbReference type="Gene3D" id="3.40.50.2300">
    <property type="match status" value="1"/>
</dbReference>
<dbReference type="EMBL" id="JAUHJR010000003">
    <property type="protein sequence ID" value="MDN4161629.1"/>
    <property type="molecule type" value="Genomic_DNA"/>
</dbReference>
<dbReference type="PANTHER" id="PTHR43214:SF24">
    <property type="entry name" value="TRANSCRIPTIONAL REGULATORY PROTEIN NARL-RELATED"/>
    <property type="match status" value="1"/>
</dbReference>
<keyword evidence="1 5" id="KW-0597">Phosphoprotein</keyword>
<organism evidence="8 9">
    <name type="scientific">Nocardioides abyssi</name>
    <dbReference type="NCBI Taxonomy" id="3058370"/>
    <lineage>
        <taxon>Bacteria</taxon>
        <taxon>Bacillati</taxon>
        <taxon>Actinomycetota</taxon>
        <taxon>Actinomycetes</taxon>
        <taxon>Propionibacteriales</taxon>
        <taxon>Nocardioidaceae</taxon>
        <taxon>Nocardioides</taxon>
    </lineage>
</organism>
<evidence type="ECO:0000313" key="9">
    <source>
        <dbReference type="Proteomes" id="UP001168537"/>
    </source>
</evidence>
<dbReference type="SUPFAM" id="SSF52172">
    <property type="entry name" value="CheY-like"/>
    <property type="match status" value="1"/>
</dbReference>
<dbReference type="CDD" id="cd06170">
    <property type="entry name" value="LuxR_C_like"/>
    <property type="match status" value="1"/>
</dbReference>
<evidence type="ECO:0000259" key="6">
    <source>
        <dbReference type="PROSITE" id="PS50043"/>
    </source>
</evidence>
<proteinExistence type="predicted"/>
<dbReference type="SUPFAM" id="SSF46894">
    <property type="entry name" value="C-terminal effector domain of the bipartite response regulators"/>
    <property type="match status" value="1"/>
</dbReference>